<dbReference type="InterPro" id="IPR000774">
    <property type="entry name" value="PPIase_FKBP_N"/>
</dbReference>
<evidence type="ECO:0000313" key="9">
    <source>
        <dbReference type="Proteomes" id="UP000030101"/>
    </source>
</evidence>
<dbReference type="InterPro" id="IPR001179">
    <property type="entry name" value="PPIase_FKBP_dom"/>
</dbReference>
<protein>
    <recommendedName>
        <fullName evidence="6">Peptidyl-prolyl cis-trans isomerase</fullName>
        <ecNumber evidence="6">5.2.1.8</ecNumber>
    </recommendedName>
</protein>
<dbReference type="Proteomes" id="UP000030101">
    <property type="component" value="Unassembled WGS sequence"/>
</dbReference>
<evidence type="ECO:0000256" key="6">
    <source>
        <dbReference type="RuleBase" id="RU003915"/>
    </source>
</evidence>
<dbReference type="PROSITE" id="PS50059">
    <property type="entry name" value="FKBP_PPIASE"/>
    <property type="match status" value="1"/>
</dbReference>
<comment type="caution">
    <text evidence="8">The sequence shown here is derived from an EMBL/GenBank/DDBJ whole genome shotgun (WGS) entry which is preliminary data.</text>
</comment>
<dbReference type="NCBIfam" id="NF008602">
    <property type="entry name" value="PRK11570.1"/>
    <property type="match status" value="1"/>
</dbReference>
<evidence type="ECO:0000256" key="3">
    <source>
        <dbReference type="ARBA" id="ARBA00023110"/>
    </source>
</evidence>
<dbReference type="InterPro" id="IPR046357">
    <property type="entry name" value="PPIase_dom_sf"/>
</dbReference>
<dbReference type="Pfam" id="PF00254">
    <property type="entry name" value="FKBP_C"/>
    <property type="match status" value="1"/>
</dbReference>
<keyword evidence="9" id="KW-1185">Reference proteome</keyword>
<evidence type="ECO:0000256" key="2">
    <source>
        <dbReference type="ARBA" id="ARBA00006577"/>
    </source>
</evidence>
<dbReference type="SUPFAM" id="SSF54534">
    <property type="entry name" value="FKBP-like"/>
    <property type="match status" value="1"/>
</dbReference>
<evidence type="ECO:0000259" key="7">
    <source>
        <dbReference type="PROSITE" id="PS50059"/>
    </source>
</evidence>
<reference evidence="8 9" key="1">
    <citation type="submission" date="2014-08" db="EMBL/GenBank/DDBJ databases">
        <title>Porphyromonas canoris strain:OH2762 Genome sequencing.</title>
        <authorList>
            <person name="Wallis C."/>
            <person name="Deusch O."/>
            <person name="O'Flynn C."/>
            <person name="Davis I."/>
            <person name="Jospin G."/>
            <person name="Darling A.E."/>
            <person name="Coil D.A."/>
            <person name="Alexiev A."/>
            <person name="Horsfall A."/>
            <person name="Kirkwood N."/>
            <person name="Harris S."/>
            <person name="Eisen J.A."/>
        </authorList>
    </citation>
    <scope>NUCLEOTIDE SEQUENCE [LARGE SCALE GENOMIC DNA]</scope>
    <source>
        <strain evidence="9">COT-108 OH2762</strain>
    </source>
</reference>
<dbReference type="Gene3D" id="1.10.287.460">
    <property type="entry name" value="Peptidyl-prolyl cis-trans isomerase, FKBP-type, N-terminal domain"/>
    <property type="match status" value="1"/>
</dbReference>
<dbReference type="PANTHER" id="PTHR43811">
    <property type="entry name" value="FKBP-TYPE PEPTIDYL-PROLYL CIS-TRANS ISOMERASE FKPA"/>
    <property type="match status" value="1"/>
</dbReference>
<feature type="domain" description="PPIase FKBP-type" evidence="7">
    <location>
        <begin position="108"/>
        <end position="194"/>
    </location>
</feature>
<keyword evidence="4 5" id="KW-0413">Isomerase</keyword>
<evidence type="ECO:0000313" key="8">
    <source>
        <dbReference type="EMBL" id="KGN92531.1"/>
    </source>
</evidence>
<evidence type="ECO:0000256" key="4">
    <source>
        <dbReference type="ARBA" id="ARBA00023235"/>
    </source>
</evidence>
<gene>
    <name evidence="8" type="ORF">HQ43_04580</name>
</gene>
<sequence>MDKISYALGLSIGHNFTATGIKELNTEEFVKGLDVALKGATPQISIEEAQKLLKEYFEKLQEDKFTLNKEAGEEFLRINKEKAGVVTLPSGAQYQILTKGEGEKPKATDKVKCHYHGTLINGTVFDSSYQRGEPATFPLNGVIKGWTEVVQLMPVGSKWRVFLPYQLAYGEQGAGQSIEPYSTLIFDIELLSIEK</sequence>
<comment type="catalytic activity">
    <reaction evidence="1 5 6">
        <text>[protein]-peptidylproline (omega=180) = [protein]-peptidylproline (omega=0)</text>
        <dbReference type="Rhea" id="RHEA:16237"/>
        <dbReference type="Rhea" id="RHEA-COMP:10747"/>
        <dbReference type="Rhea" id="RHEA-COMP:10748"/>
        <dbReference type="ChEBI" id="CHEBI:83833"/>
        <dbReference type="ChEBI" id="CHEBI:83834"/>
        <dbReference type="EC" id="5.2.1.8"/>
    </reaction>
</comment>
<evidence type="ECO:0000256" key="1">
    <source>
        <dbReference type="ARBA" id="ARBA00000971"/>
    </source>
</evidence>
<organism evidence="8 9">
    <name type="scientific">Porphyromonas canoris</name>
    <dbReference type="NCBI Taxonomy" id="36875"/>
    <lineage>
        <taxon>Bacteria</taxon>
        <taxon>Pseudomonadati</taxon>
        <taxon>Bacteroidota</taxon>
        <taxon>Bacteroidia</taxon>
        <taxon>Bacteroidales</taxon>
        <taxon>Porphyromonadaceae</taxon>
        <taxon>Porphyromonas</taxon>
    </lineage>
</organism>
<accession>A0ABR4XLK6</accession>
<comment type="similarity">
    <text evidence="2 6">Belongs to the FKBP-type PPIase family.</text>
</comment>
<dbReference type="Pfam" id="PF01346">
    <property type="entry name" value="FKBP_N"/>
    <property type="match status" value="1"/>
</dbReference>
<evidence type="ECO:0000256" key="5">
    <source>
        <dbReference type="PROSITE-ProRule" id="PRU00277"/>
    </source>
</evidence>
<dbReference type="InterPro" id="IPR036944">
    <property type="entry name" value="PPIase_FKBP_N_sf"/>
</dbReference>
<dbReference type="PANTHER" id="PTHR43811:SF19">
    <property type="entry name" value="39 KDA FK506-BINDING NUCLEAR PROTEIN"/>
    <property type="match status" value="1"/>
</dbReference>
<dbReference type="EC" id="5.2.1.8" evidence="6"/>
<proteinExistence type="inferred from homology"/>
<dbReference type="GO" id="GO:0016853">
    <property type="term" value="F:isomerase activity"/>
    <property type="evidence" value="ECO:0007669"/>
    <property type="project" value="UniProtKB-KW"/>
</dbReference>
<name>A0ABR4XLK6_9PORP</name>
<dbReference type="RefSeq" id="WP_036790241.1">
    <property type="nucleotide sequence ID" value="NZ_JQZV01000009.1"/>
</dbReference>
<keyword evidence="3 5" id="KW-0697">Rotamase</keyword>
<dbReference type="Gene3D" id="3.10.50.40">
    <property type="match status" value="1"/>
</dbReference>
<dbReference type="EMBL" id="JQZV01000009">
    <property type="protein sequence ID" value="KGN92531.1"/>
    <property type="molecule type" value="Genomic_DNA"/>
</dbReference>